<sequence length="256" mass="26950">MALFGRRRKDADKDPAAPDDVAEVDSTDGGTAGADAAVEGASPDGALPVDSERGPWDEADAQEKPGRVDLGALKIPGRHGMALRMELDRASRRVIAANVSIGQSNLQVQAFSAPRTAGIWEDIRAQISESITKQGGQVTETTGPFGKELLALLPVKDAQGNVGRRPARFLGVDGPRWFLRGVLTGAAVADKTAARDLEQYFSEIVVVRGTDARPPSELLALTMPGRPAGAPEAPLPAPMQAPNLLAPRGPEISEVR</sequence>
<evidence type="ECO:0000256" key="1">
    <source>
        <dbReference type="SAM" id="MobiDB-lite"/>
    </source>
</evidence>
<evidence type="ECO:0000313" key="3">
    <source>
        <dbReference type="Proteomes" id="UP000297318"/>
    </source>
</evidence>
<comment type="caution">
    <text evidence="2">The sequence shown here is derived from an EMBL/GenBank/DDBJ whole genome shotgun (WGS) entry which is preliminary data.</text>
</comment>
<dbReference type="InterPro" id="IPR022183">
    <property type="entry name" value="DUF3710"/>
</dbReference>
<organism evidence="2 3">
    <name type="scientific">Serinibacter arcticus</name>
    <dbReference type="NCBI Taxonomy" id="1655435"/>
    <lineage>
        <taxon>Bacteria</taxon>
        <taxon>Bacillati</taxon>
        <taxon>Actinomycetota</taxon>
        <taxon>Actinomycetes</taxon>
        <taxon>Micrococcales</taxon>
        <taxon>Beutenbergiaceae</taxon>
        <taxon>Serinibacter</taxon>
    </lineage>
</organism>
<feature type="compositionally biased region" description="Basic and acidic residues" evidence="1">
    <location>
        <begin position="50"/>
        <end position="65"/>
    </location>
</feature>
<evidence type="ECO:0008006" key="4">
    <source>
        <dbReference type="Google" id="ProtNLM"/>
    </source>
</evidence>
<evidence type="ECO:0000313" key="2">
    <source>
        <dbReference type="EMBL" id="TGO04811.1"/>
    </source>
</evidence>
<proteinExistence type="predicted"/>
<dbReference type="Pfam" id="PF12502">
    <property type="entry name" value="DUF3710"/>
    <property type="match status" value="1"/>
</dbReference>
<gene>
    <name evidence="2" type="ORF">SERN_2404</name>
</gene>
<feature type="region of interest" description="Disordered" evidence="1">
    <location>
        <begin position="1"/>
        <end position="65"/>
    </location>
</feature>
<dbReference type="OrthoDB" id="8480367at2"/>
<protein>
    <recommendedName>
        <fullName evidence="4">DUF3710 domain-containing protein</fullName>
    </recommendedName>
</protein>
<dbReference type="EMBL" id="RHPJ01000003">
    <property type="protein sequence ID" value="TGO04811.1"/>
    <property type="molecule type" value="Genomic_DNA"/>
</dbReference>
<dbReference type="RefSeq" id="WP_135850351.1">
    <property type="nucleotide sequence ID" value="NZ_RHPJ01000003.1"/>
</dbReference>
<feature type="region of interest" description="Disordered" evidence="1">
    <location>
        <begin position="222"/>
        <end position="256"/>
    </location>
</feature>
<feature type="compositionally biased region" description="Low complexity" evidence="1">
    <location>
        <begin position="27"/>
        <end position="42"/>
    </location>
</feature>
<keyword evidence="3" id="KW-1185">Reference proteome</keyword>
<reference evidence="2 3" key="1">
    <citation type="submission" date="2018-11" db="EMBL/GenBank/DDBJ databases">
        <title>Complete genome sequencing of the Actinobacteria Serinibacter sp. K3-2.</title>
        <authorList>
            <person name="Rakitin A.L."/>
            <person name="Beletsky A.V."/>
            <person name="Mardanov A.V."/>
            <person name="Ravin N.V."/>
            <person name="Gromova A.S."/>
            <person name="Filippova S.N."/>
            <person name="Gal'Chenko V.F."/>
        </authorList>
    </citation>
    <scope>NUCLEOTIDE SEQUENCE [LARGE SCALE GENOMIC DNA]</scope>
    <source>
        <strain evidence="2 3">K3-2</strain>
    </source>
</reference>
<accession>A0A4Z1E5D0</accession>
<name>A0A4Z1E5D0_9MICO</name>
<dbReference type="AlphaFoldDB" id="A0A4Z1E5D0"/>
<dbReference type="Proteomes" id="UP000297318">
    <property type="component" value="Unassembled WGS sequence"/>
</dbReference>